<dbReference type="EMBL" id="MN740671">
    <property type="protein sequence ID" value="QHU07020.1"/>
    <property type="molecule type" value="Genomic_DNA"/>
</dbReference>
<protein>
    <submittedName>
        <fullName evidence="1">Uncharacterized protein</fullName>
    </submittedName>
</protein>
<dbReference type="AlphaFoldDB" id="A0A6C0JQR6"/>
<reference evidence="1" key="1">
    <citation type="journal article" date="2020" name="Nature">
        <title>Giant virus diversity and host interactions through global metagenomics.</title>
        <authorList>
            <person name="Schulz F."/>
            <person name="Roux S."/>
            <person name="Paez-Espino D."/>
            <person name="Jungbluth S."/>
            <person name="Walsh D.A."/>
            <person name="Denef V.J."/>
            <person name="McMahon K.D."/>
            <person name="Konstantinidis K.T."/>
            <person name="Eloe-Fadrosh E.A."/>
            <person name="Kyrpides N.C."/>
            <person name="Woyke T."/>
        </authorList>
    </citation>
    <scope>NUCLEOTIDE SEQUENCE</scope>
    <source>
        <strain evidence="1">GVMAG-S-1038524-41</strain>
    </source>
</reference>
<evidence type="ECO:0000313" key="1">
    <source>
        <dbReference type="EMBL" id="QHU07020.1"/>
    </source>
</evidence>
<proteinExistence type="predicted"/>
<accession>A0A6C0JQR6</accession>
<sequence>MGTCFSEETDVYTVMDKYDYDPDPDSLDLCECCGGIFAIFYECCR</sequence>
<organism evidence="1">
    <name type="scientific">viral metagenome</name>
    <dbReference type="NCBI Taxonomy" id="1070528"/>
    <lineage>
        <taxon>unclassified sequences</taxon>
        <taxon>metagenomes</taxon>
        <taxon>organismal metagenomes</taxon>
    </lineage>
</organism>
<name>A0A6C0JQR6_9ZZZZ</name>